<comment type="caution">
    <text evidence="2">The sequence shown here is derived from an EMBL/GenBank/DDBJ whole genome shotgun (WGS) entry which is preliminary data.</text>
</comment>
<keyword evidence="1" id="KW-0812">Transmembrane</keyword>
<feature type="transmembrane region" description="Helical" evidence="1">
    <location>
        <begin position="24"/>
        <end position="45"/>
    </location>
</feature>
<reference evidence="2" key="1">
    <citation type="submission" date="2020-11" db="EMBL/GenBank/DDBJ databases">
        <authorList>
            <consortium name="DOE Joint Genome Institute"/>
            <person name="Ahrendt S."/>
            <person name="Riley R."/>
            <person name="Andreopoulos W."/>
            <person name="Labutti K."/>
            <person name="Pangilinan J."/>
            <person name="Ruiz-Duenas F.J."/>
            <person name="Barrasa J.M."/>
            <person name="Sanchez-Garcia M."/>
            <person name="Camarero S."/>
            <person name="Miyauchi S."/>
            <person name="Serrano A."/>
            <person name="Linde D."/>
            <person name="Babiker R."/>
            <person name="Drula E."/>
            <person name="Ayuso-Fernandez I."/>
            <person name="Pacheco R."/>
            <person name="Padilla G."/>
            <person name="Ferreira P."/>
            <person name="Barriuso J."/>
            <person name="Kellner H."/>
            <person name="Castanera R."/>
            <person name="Alfaro M."/>
            <person name="Ramirez L."/>
            <person name="Pisabarro A.G."/>
            <person name="Kuo A."/>
            <person name="Tritt A."/>
            <person name="Lipzen A."/>
            <person name="He G."/>
            <person name="Yan M."/>
            <person name="Ng V."/>
            <person name="Cullen D."/>
            <person name="Martin F."/>
            <person name="Rosso M.-N."/>
            <person name="Henrissat B."/>
            <person name="Hibbett D."/>
            <person name="Martinez A.T."/>
            <person name="Grigoriev I.V."/>
        </authorList>
    </citation>
    <scope>NUCLEOTIDE SEQUENCE</scope>
    <source>
        <strain evidence="2">CBS 506.95</strain>
    </source>
</reference>
<dbReference type="Proteomes" id="UP000807306">
    <property type="component" value="Unassembled WGS sequence"/>
</dbReference>
<organism evidence="2 3">
    <name type="scientific">Crepidotus variabilis</name>
    <dbReference type="NCBI Taxonomy" id="179855"/>
    <lineage>
        <taxon>Eukaryota</taxon>
        <taxon>Fungi</taxon>
        <taxon>Dikarya</taxon>
        <taxon>Basidiomycota</taxon>
        <taxon>Agaricomycotina</taxon>
        <taxon>Agaricomycetes</taxon>
        <taxon>Agaricomycetidae</taxon>
        <taxon>Agaricales</taxon>
        <taxon>Agaricineae</taxon>
        <taxon>Crepidotaceae</taxon>
        <taxon>Crepidotus</taxon>
    </lineage>
</organism>
<keyword evidence="3" id="KW-1185">Reference proteome</keyword>
<keyword evidence="1" id="KW-1133">Transmembrane helix</keyword>
<evidence type="ECO:0000313" key="2">
    <source>
        <dbReference type="EMBL" id="KAF9526771.1"/>
    </source>
</evidence>
<sequence length="238" mass="26108">MPNGQNGVNLELSMKNSGYSIQNFVLIWIVITAEVSTALSMAILVPGSISSTTPTSVHPVGSNAWTEGRNRAFLLSEEWLVMSHQLAPKTQSFNTSTIGKGLEMSGLFSFGGDDTRGTKCIEYGNFKLLAGSGCAFKSLHLPAASTPSALEEVRGRERSDSLGASIVTQGVLRGVLNEDRRISPRNQLLVTGQKLDLPQSDMPFAWTIFRPMQYDAIRISQMIKRREAENENGQDRRE</sequence>
<keyword evidence="1" id="KW-0472">Membrane</keyword>
<gene>
    <name evidence="2" type="ORF">CPB83DRAFT_837199</name>
</gene>
<protein>
    <submittedName>
        <fullName evidence="2">Uncharacterized protein</fullName>
    </submittedName>
</protein>
<accession>A0A9P6JN43</accession>
<name>A0A9P6JN43_9AGAR</name>
<proteinExistence type="predicted"/>
<evidence type="ECO:0000313" key="3">
    <source>
        <dbReference type="Proteomes" id="UP000807306"/>
    </source>
</evidence>
<evidence type="ECO:0000256" key="1">
    <source>
        <dbReference type="SAM" id="Phobius"/>
    </source>
</evidence>
<dbReference type="AlphaFoldDB" id="A0A9P6JN43"/>
<dbReference type="EMBL" id="MU157868">
    <property type="protein sequence ID" value="KAF9526771.1"/>
    <property type="molecule type" value="Genomic_DNA"/>
</dbReference>